<dbReference type="EMBL" id="JAZDDP010000001">
    <property type="protein sequence ID" value="MEL3917964.1"/>
    <property type="molecule type" value="Genomic_DNA"/>
</dbReference>
<dbReference type="AlphaFoldDB" id="A0A175VCM0"/>
<reference evidence="3 5" key="1">
    <citation type="submission" date="2016-02" db="EMBL/GenBank/DDBJ databases">
        <title>Draft genome sequence of Aeromonas trota strain 1999lcr isolated from cerebrospinal fluid (CSF).</title>
        <authorList>
            <person name="Dallagassa C.B."/>
            <person name="Prediger K.C."/>
            <person name="Weiss V.A."/>
            <person name="Assis F.E."/>
            <person name="Baura V."/>
            <person name="Cruz L.M."/>
            <person name="Souza E.M."/>
            <person name="Pedrosa F.O."/>
            <person name="Fadel-Picheth C.M."/>
        </authorList>
    </citation>
    <scope>NUCLEOTIDE SEQUENCE [LARGE SCALE GENOMIC DNA]</scope>
    <source>
        <strain evidence="3 5">1999lcr</strain>
    </source>
</reference>
<reference evidence="4 6" key="2">
    <citation type="submission" date="2024-01" db="EMBL/GenBank/DDBJ databases">
        <title>Horizontal gene transfer in Aeromonas trota.</title>
        <authorList>
            <person name="Otero Olarra J.E."/>
            <person name="Perez Valdespino A."/>
        </authorList>
    </citation>
    <scope>NUCLEOTIDE SEQUENCE [LARGE SCALE GENOMIC DNA]</scope>
    <source>
        <strain evidence="4 6">9.1</strain>
    </source>
</reference>
<evidence type="ECO:0000259" key="2">
    <source>
        <dbReference type="PROSITE" id="PS50110"/>
    </source>
</evidence>
<organism evidence="3 5">
    <name type="scientific">Aeromonas enteropelogenes</name>
    <name type="common">Aeromonas trota</name>
    <dbReference type="NCBI Taxonomy" id="29489"/>
    <lineage>
        <taxon>Bacteria</taxon>
        <taxon>Pseudomonadati</taxon>
        <taxon>Pseudomonadota</taxon>
        <taxon>Gammaproteobacteria</taxon>
        <taxon>Aeromonadales</taxon>
        <taxon>Aeromonadaceae</taxon>
        <taxon>Aeromonas</taxon>
    </lineage>
</organism>
<dbReference type="Gene3D" id="3.40.50.2300">
    <property type="match status" value="1"/>
</dbReference>
<dbReference type="Proteomes" id="UP000078435">
    <property type="component" value="Unassembled WGS sequence"/>
</dbReference>
<dbReference type="InterPro" id="IPR001789">
    <property type="entry name" value="Sig_transdc_resp-reg_receiver"/>
</dbReference>
<protein>
    <submittedName>
        <fullName evidence="4">Response regulator</fullName>
    </submittedName>
</protein>
<dbReference type="RefSeq" id="WP_042026162.1">
    <property type="nucleotide sequence ID" value="NZ_CDCG01000018.1"/>
</dbReference>
<evidence type="ECO:0000313" key="4">
    <source>
        <dbReference type="EMBL" id="MEL3917964.1"/>
    </source>
</evidence>
<dbReference type="SUPFAM" id="SSF52172">
    <property type="entry name" value="CheY-like"/>
    <property type="match status" value="1"/>
</dbReference>
<comment type="caution">
    <text evidence="3">The sequence shown here is derived from an EMBL/GenBank/DDBJ whole genome shotgun (WGS) entry which is preliminary data.</text>
</comment>
<dbReference type="Proteomes" id="UP001491613">
    <property type="component" value="Unassembled WGS sequence"/>
</dbReference>
<dbReference type="EMBL" id="JMGO02000018">
    <property type="protein sequence ID" value="KXU78426.1"/>
    <property type="molecule type" value="Genomic_DNA"/>
</dbReference>
<name>A0A175VCM0_AEREN</name>
<keyword evidence="1" id="KW-0597">Phosphoprotein</keyword>
<evidence type="ECO:0000313" key="6">
    <source>
        <dbReference type="Proteomes" id="UP001491613"/>
    </source>
</evidence>
<keyword evidence="6" id="KW-1185">Reference proteome</keyword>
<evidence type="ECO:0000313" key="5">
    <source>
        <dbReference type="Proteomes" id="UP000078435"/>
    </source>
</evidence>
<accession>A0A175VCM0</accession>
<feature type="modified residue" description="4-aspartylphosphate" evidence="1">
    <location>
        <position position="167"/>
    </location>
</feature>
<gene>
    <name evidence="3" type="ORF">LCR_04620</name>
    <name evidence="4" type="ORF">V1482_00910</name>
</gene>
<dbReference type="PROSITE" id="PS50110">
    <property type="entry name" value="RESPONSE_REGULATORY"/>
    <property type="match status" value="1"/>
</dbReference>
<dbReference type="InterPro" id="IPR011006">
    <property type="entry name" value="CheY-like_superfamily"/>
</dbReference>
<feature type="domain" description="Response regulatory" evidence="2">
    <location>
        <begin position="118"/>
        <end position="238"/>
    </location>
</feature>
<evidence type="ECO:0000256" key="1">
    <source>
        <dbReference type="PROSITE-ProRule" id="PRU00169"/>
    </source>
</evidence>
<dbReference type="OrthoDB" id="9812358at2"/>
<proteinExistence type="predicted"/>
<dbReference type="GO" id="GO:0000160">
    <property type="term" value="P:phosphorelay signal transduction system"/>
    <property type="evidence" value="ECO:0007669"/>
    <property type="project" value="InterPro"/>
</dbReference>
<sequence>MIITDEELLALLNSEEPGLASFRPITLYTLDRASYEHVKGCALPDYVALHRTQPDACWQWEGLFTAGAIAIYDPASHRQTGDLAQLQGHVGIYAIDEEWQAGLADSYRRWGDWLAAQRILLLEDHPFQGKQLQQTIAELGIPCQWVQEEQACLTALADGEIRMLICDLSLVEQDAISVLMGQPQLREAGLPIVLLSAHEQTLLNGARRLLHDAGFNVMAALAKPLDTDELLRLLRALYLGPLRQRRLSGHRRTIRTWRGEVLGQLSPRSHPSTTSPVWLTVSGLPTRWESLREWLGEQARQPAELTLLIHRRDHLLTNAERFALVLQASLAGCKLALVLDNSQHLPFDLLERLPLEALLVGQGMLPELESLSPDSLQGRFMARVRELGIAIYLDDPYNLLDIEPWRDRGMAGRW</sequence>
<evidence type="ECO:0000313" key="3">
    <source>
        <dbReference type="EMBL" id="KXU78426.1"/>
    </source>
</evidence>